<dbReference type="PANTHER" id="PTHR47967:SF127">
    <property type="entry name" value="ASPARTIC PROTEINASE NEPENTHESIN-1-LIKE"/>
    <property type="match status" value="1"/>
</dbReference>
<dbReference type="Proteomes" id="UP001396334">
    <property type="component" value="Unassembled WGS sequence"/>
</dbReference>
<keyword evidence="6" id="KW-1185">Reference proteome</keyword>
<evidence type="ECO:0000256" key="3">
    <source>
        <dbReference type="ARBA" id="ARBA00022801"/>
    </source>
</evidence>
<evidence type="ECO:0000259" key="4">
    <source>
        <dbReference type="PROSITE" id="PS51767"/>
    </source>
</evidence>
<comment type="caution">
    <text evidence="5">The sequence shown here is derived from an EMBL/GenBank/DDBJ whole genome shotgun (WGS) entry which is preliminary data.</text>
</comment>
<organism evidence="5 6">
    <name type="scientific">Hibiscus sabdariffa</name>
    <name type="common">roselle</name>
    <dbReference type="NCBI Taxonomy" id="183260"/>
    <lineage>
        <taxon>Eukaryota</taxon>
        <taxon>Viridiplantae</taxon>
        <taxon>Streptophyta</taxon>
        <taxon>Embryophyta</taxon>
        <taxon>Tracheophyta</taxon>
        <taxon>Spermatophyta</taxon>
        <taxon>Magnoliopsida</taxon>
        <taxon>eudicotyledons</taxon>
        <taxon>Gunneridae</taxon>
        <taxon>Pentapetalae</taxon>
        <taxon>rosids</taxon>
        <taxon>malvids</taxon>
        <taxon>Malvales</taxon>
        <taxon>Malvaceae</taxon>
        <taxon>Malvoideae</taxon>
        <taxon>Hibiscus</taxon>
    </lineage>
</organism>
<evidence type="ECO:0000256" key="1">
    <source>
        <dbReference type="ARBA" id="ARBA00007447"/>
    </source>
</evidence>
<keyword evidence="2" id="KW-0645">Protease</keyword>
<protein>
    <recommendedName>
        <fullName evidence="4">Peptidase A1 domain-containing protein</fullName>
    </recommendedName>
</protein>
<dbReference type="InterPro" id="IPR051708">
    <property type="entry name" value="Plant_Aspart_Prot_A1"/>
</dbReference>
<evidence type="ECO:0000313" key="6">
    <source>
        <dbReference type="Proteomes" id="UP001396334"/>
    </source>
</evidence>
<reference evidence="5 6" key="1">
    <citation type="journal article" date="2024" name="G3 (Bethesda)">
        <title>Genome assembly of Hibiscus sabdariffa L. provides insights into metabolisms of medicinal natural products.</title>
        <authorList>
            <person name="Kim T."/>
        </authorList>
    </citation>
    <scope>NUCLEOTIDE SEQUENCE [LARGE SCALE GENOMIC DNA]</scope>
    <source>
        <strain evidence="5">TK-2024</strain>
        <tissue evidence="5">Old leaves</tissue>
    </source>
</reference>
<dbReference type="InterPro" id="IPR033121">
    <property type="entry name" value="PEPTIDASE_A1"/>
</dbReference>
<dbReference type="PROSITE" id="PS51767">
    <property type="entry name" value="PEPTIDASE_A1"/>
    <property type="match status" value="1"/>
</dbReference>
<name>A0ABR2QX92_9ROSI</name>
<dbReference type="PANTHER" id="PTHR47967">
    <property type="entry name" value="OS07G0603500 PROTEIN-RELATED"/>
    <property type="match status" value="1"/>
</dbReference>
<feature type="domain" description="Peptidase A1" evidence="4">
    <location>
        <begin position="1"/>
        <end position="99"/>
    </location>
</feature>
<proteinExistence type="inferred from homology"/>
<accession>A0ABR2QX92</accession>
<dbReference type="Pfam" id="PF14543">
    <property type="entry name" value="TAXi_N"/>
    <property type="match status" value="1"/>
</dbReference>
<keyword evidence="3" id="KW-0378">Hydrolase</keyword>
<evidence type="ECO:0000256" key="2">
    <source>
        <dbReference type="ARBA" id="ARBA00022670"/>
    </source>
</evidence>
<dbReference type="InterPro" id="IPR021109">
    <property type="entry name" value="Peptidase_aspartic_dom_sf"/>
</dbReference>
<comment type="similarity">
    <text evidence="1">Belongs to the peptidase A1 family.</text>
</comment>
<dbReference type="Gene3D" id="2.40.70.10">
    <property type="entry name" value="Acid Proteases"/>
    <property type="match status" value="1"/>
</dbReference>
<dbReference type="EMBL" id="JBBPBN010000030">
    <property type="protein sequence ID" value="KAK9005077.1"/>
    <property type="molecule type" value="Genomic_DNA"/>
</dbReference>
<gene>
    <name evidence="5" type="ORF">V6N11_042525</name>
</gene>
<dbReference type="SUPFAM" id="SSF50630">
    <property type="entry name" value="Acid proteases"/>
    <property type="match status" value="1"/>
</dbReference>
<dbReference type="InterPro" id="IPR032861">
    <property type="entry name" value="TAXi_N"/>
</dbReference>
<evidence type="ECO:0000313" key="5">
    <source>
        <dbReference type="EMBL" id="KAK9005077.1"/>
    </source>
</evidence>
<sequence length="99" mass="11202">MDTGSGLIWTQCKPCLECYHQIEHIYDSQTYNKISCSHALCQRVQSQFMCVNNECVYKIQYGGGQSDDTPTTKDIASLESFQFSADGVRTTVVKDMIFI</sequence>